<dbReference type="EMBL" id="MJIL01000079">
    <property type="protein sequence ID" value="OLQ74943.1"/>
    <property type="molecule type" value="Genomic_DNA"/>
</dbReference>
<dbReference type="AlphaFoldDB" id="A0A1Q9GKE9"/>
<comment type="caution">
    <text evidence="1">The sequence shown here is derived from an EMBL/GenBank/DDBJ whole genome shotgun (WGS) entry which is preliminary data.</text>
</comment>
<dbReference type="Proteomes" id="UP000186905">
    <property type="component" value="Unassembled WGS sequence"/>
</dbReference>
<evidence type="ECO:0000313" key="1">
    <source>
        <dbReference type="EMBL" id="OLQ74943.1"/>
    </source>
</evidence>
<protein>
    <submittedName>
        <fullName evidence="1">Uncharacterized protein</fullName>
    </submittedName>
</protein>
<sequence length="226" mass="25313">MIEAGLNSSLTGYVVSFAFAKTLGLPTSLSHDLATDTAQDHFILGAGSTKKKTARDYDSVAFYLPYELAASPEEARKYVFNHFIYLMKDMGLELEDVDSEYEYGVGQPFSHPTCTKLDTNCRYRIRVKEPVVAYAPELLGGYKAWVWSSASTNTPSIAIYDVANFSDLATFNLNQITSNEKAIQASFNLPLNNAFPDWAVQYKTATYNRAPYVLVKGQEYKFEEPK</sequence>
<organism evidence="1 2">
    <name type="scientific">Photobacterium proteolyticum</name>
    <dbReference type="NCBI Taxonomy" id="1903952"/>
    <lineage>
        <taxon>Bacteria</taxon>
        <taxon>Pseudomonadati</taxon>
        <taxon>Pseudomonadota</taxon>
        <taxon>Gammaproteobacteria</taxon>
        <taxon>Vibrionales</taxon>
        <taxon>Vibrionaceae</taxon>
        <taxon>Photobacterium</taxon>
    </lineage>
</organism>
<keyword evidence="2" id="KW-1185">Reference proteome</keyword>
<evidence type="ECO:0000313" key="2">
    <source>
        <dbReference type="Proteomes" id="UP000186905"/>
    </source>
</evidence>
<name>A0A1Q9GKE9_9GAMM</name>
<proteinExistence type="predicted"/>
<gene>
    <name evidence="1" type="ORF">BIT28_12740</name>
</gene>
<dbReference type="OrthoDB" id="5915580at2"/>
<reference evidence="1 2" key="1">
    <citation type="submission" date="2016-09" db="EMBL/GenBank/DDBJ databases">
        <title>Photobacterium proteolyticum sp. nov. a protease producing bacterium isolated from ocean sediments of Laizhou Bay.</title>
        <authorList>
            <person name="Li Y."/>
        </authorList>
    </citation>
    <scope>NUCLEOTIDE SEQUENCE [LARGE SCALE GENOMIC DNA]</scope>
    <source>
        <strain evidence="1 2">13-12</strain>
    </source>
</reference>
<accession>A0A1Q9GKE9</accession>